<feature type="compositionally biased region" description="Low complexity" evidence="3">
    <location>
        <begin position="111"/>
        <end position="121"/>
    </location>
</feature>
<feature type="domain" description="C2H2-type" evidence="4">
    <location>
        <begin position="255"/>
        <end position="286"/>
    </location>
</feature>
<dbReference type="STRING" id="1160497.A0A1L9VEU3"/>
<feature type="compositionally biased region" description="Low complexity" evidence="3">
    <location>
        <begin position="29"/>
        <end position="47"/>
    </location>
</feature>
<dbReference type="GO" id="GO:0008270">
    <property type="term" value="F:zinc ion binding"/>
    <property type="evidence" value="ECO:0007669"/>
    <property type="project" value="UniProtKB-KW"/>
</dbReference>
<dbReference type="InterPro" id="IPR002885">
    <property type="entry name" value="PPR_rpt"/>
</dbReference>
<dbReference type="OrthoDB" id="185373at2759"/>
<keyword evidence="1" id="KW-0862">Zinc</keyword>
<feature type="compositionally biased region" description="Acidic residues" evidence="3">
    <location>
        <begin position="921"/>
        <end position="936"/>
    </location>
</feature>
<accession>A0A1L9VEU3</accession>
<evidence type="ECO:0000256" key="2">
    <source>
        <dbReference type="PROSITE-ProRule" id="PRU00708"/>
    </source>
</evidence>
<dbReference type="Gene3D" id="1.25.40.10">
    <property type="entry name" value="Tetratricopeptide repeat domain"/>
    <property type="match status" value="1"/>
</dbReference>
<proteinExistence type="predicted"/>
<dbReference type="PANTHER" id="PTHR36167:SF3">
    <property type="entry name" value="C2H2 FINGER DOMAIN TRANSCRIPTION FACTOR (EUROFUNG)-RELATED"/>
    <property type="match status" value="1"/>
</dbReference>
<feature type="region of interest" description="Disordered" evidence="3">
    <location>
        <begin position="1"/>
        <end position="209"/>
    </location>
</feature>
<protein>
    <recommendedName>
        <fullName evidence="4">C2H2-type domain-containing protein</fullName>
    </recommendedName>
</protein>
<feature type="compositionally biased region" description="Polar residues" evidence="3">
    <location>
        <begin position="122"/>
        <end position="135"/>
    </location>
</feature>
<dbReference type="VEuPathDB" id="FungiDB:ASPGLDRAFT_37161"/>
<feature type="compositionally biased region" description="Low complexity" evidence="3">
    <location>
        <begin position="144"/>
        <end position="154"/>
    </location>
</feature>
<dbReference type="Pfam" id="PF13041">
    <property type="entry name" value="PPR_2"/>
    <property type="match status" value="1"/>
</dbReference>
<evidence type="ECO:0000256" key="1">
    <source>
        <dbReference type="PROSITE-ProRule" id="PRU00042"/>
    </source>
</evidence>
<feature type="region of interest" description="Disordered" evidence="3">
    <location>
        <begin position="977"/>
        <end position="1019"/>
    </location>
</feature>
<evidence type="ECO:0000259" key="4">
    <source>
        <dbReference type="PROSITE" id="PS50157"/>
    </source>
</evidence>
<dbReference type="EMBL" id="KV878902">
    <property type="protein sequence ID" value="OJJ82419.1"/>
    <property type="molecule type" value="Genomic_DNA"/>
</dbReference>
<name>A0A1L9VEU3_ASPGL</name>
<dbReference type="PANTHER" id="PTHR36167">
    <property type="entry name" value="C2H2 FINGER DOMAIN TRANSCRIPTION FACTOR (EUROFUNG)-RELATED"/>
    <property type="match status" value="1"/>
</dbReference>
<organism evidence="5 6">
    <name type="scientific">Aspergillus glaucus CBS 516.65</name>
    <dbReference type="NCBI Taxonomy" id="1160497"/>
    <lineage>
        <taxon>Eukaryota</taxon>
        <taxon>Fungi</taxon>
        <taxon>Dikarya</taxon>
        <taxon>Ascomycota</taxon>
        <taxon>Pezizomycotina</taxon>
        <taxon>Eurotiomycetes</taxon>
        <taxon>Eurotiomycetidae</taxon>
        <taxon>Eurotiales</taxon>
        <taxon>Aspergillaceae</taxon>
        <taxon>Aspergillus</taxon>
        <taxon>Aspergillus subgen. Aspergillus</taxon>
    </lineage>
</organism>
<feature type="compositionally biased region" description="Low complexity" evidence="3">
    <location>
        <begin position="318"/>
        <end position="344"/>
    </location>
</feature>
<dbReference type="PROSITE" id="PS00028">
    <property type="entry name" value="ZINC_FINGER_C2H2_1"/>
    <property type="match status" value="1"/>
</dbReference>
<feature type="compositionally biased region" description="Low complexity" evidence="3">
    <location>
        <begin position="85"/>
        <end position="95"/>
    </location>
</feature>
<dbReference type="InterPro" id="IPR039327">
    <property type="entry name" value="CON7-like"/>
</dbReference>
<evidence type="ECO:0000313" key="6">
    <source>
        <dbReference type="Proteomes" id="UP000184300"/>
    </source>
</evidence>
<dbReference type="GO" id="GO:0006355">
    <property type="term" value="P:regulation of DNA-templated transcription"/>
    <property type="evidence" value="ECO:0007669"/>
    <property type="project" value="InterPro"/>
</dbReference>
<dbReference type="PROSITE" id="PS50157">
    <property type="entry name" value="ZINC_FINGER_C2H2_2"/>
    <property type="match status" value="1"/>
</dbReference>
<feature type="compositionally biased region" description="Polar residues" evidence="3">
    <location>
        <begin position="64"/>
        <end position="81"/>
    </location>
</feature>
<dbReference type="Proteomes" id="UP000184300">
    <property type="component" value="Unassembled WGS sequence"/>
</dbReference>
<evidence type="ECO:0000313" key="5">
    <source>
        <dbReference type="EMBL" id="OJJ82419.1"/>
    </source>
</evidence>
<evidence type="ECO:0000256" key="3">
    <source>
        <dbReference type="SAM" id="MobiDB-lite"/>
    </source>
</evidence>
<keyword evidence="1" id="KW-0479">Metal-binding</keyword>
<reference evidence="6" key="1">
    <citation type="journal article" date="2017" name="Genome Biol.">
        <title>Comparative genomics reveals high biological diversity and specific adaptations in the industrially and medically important fungal genus Aspergillus.</title>
        <authorList>
            <person name="de Vries R.P."/>
            <person name="Riley R."/>
            <person name="Wiebenga A."/>
            <person name="Aguilar-Osorio G."/>
            <person name="Amillis S."/>
            <person name="Uchima C.A."/>
            <person name="Anderluh G."/>
            <person name="Asadollahi M."/>
            <person name="Askin M."/>
            <person name="Barry K."/>
            <person name="Battaglia E."/>
            <person name="Bayram O."/>
            <person name="Benocci T."/>
            <person name="Braus-Stromeyer S.A."/>
            <person name="Caldana C."/>
            <person name="Canovas D."/>
            <person name="Cerqueira G.C."/>
            <person name="Chen F."/>
            <person name="Chen W."/>
            <person name="Choi C."/>
            <person name="Clum A."/>
            <person name="Dos Santos R.A."/>
            <person name="Damasio A.R."/>
            <person name="Diallinas G."/>
            <person name="Emri T."/>
            <person name="Fekete E."/>
            <person name="Flipphi M."/>
            <person name="Freyberg S."/>
            <person name="Gallo A."/>
            <person name="Gournas C."/>
            <person name="Habgood R."/>
            <person name="Hainaut M."/>
            <person name="Harispe M.L."/>
            <person name="Henrissat B."/>
            <person name="Hilden K.S."/>
            <person name="Hope R."/>
            <person name="Hossain A."/>
            <person name="Karabika E."/>
            <person name="Karaffa L."/>
            <person name="Karanyi Z."/>
            <person name="Krasevec N."/>
            <person name="Kuo A."/>
            <person name="Kusch H."/>
            <person name="LaButti K."/>
            <person name="Lagendijk E.L."/>
            <person name="Lapidus A."/>
            <person name="Levasseur A."/>
            <person name="Lindquist E."/>
            <person name="Lipzen A."/>
            <person name="Logrieco A.F."/>
            <person name="MacCabe A."/>
            <person name="Maekelae M.R."/>
            <person name="Malavazi I."/>
            <person name="Melin P."/>
            <person name="Meyer V."/>
            <person name="Mielnichuk N."/>
            <person name="Miskei M."/>
            <person name="Molnar A.P."/>
            <person name="Mule G."/>
            <person name="Ngan C.Y."/>
            <person name="Orejas M."/>
            <person name="Orosz E."/>
            <person name="Ouedraogo J.P."/>
            <person name="Overkamp K.M."/>
            <person name="Park H.-S."/>
            <person name="Perrone G."/>
            <person name="Piumi F."/>
            <person name="Punt P.J."/>
            <person name="Ram A.F."/>
            <person name="Ramon A."/>
            <person name="Rauscher S."/>
            <person name="Record E."/>
            <person name="Riano-Pachon D.M."/>
            <person name="Robert V."/>
            <person name="Roehrig J."/>
            <person name="Ruller R."/>
            <person name="Salamov A."/>
            <person name="Salih N.S."/>
            <person name="Samson R.A."/>
            <person name="Sandor E."/>
            <person name="Sanguinetti M."/>
            <person name="Schuetze T."/>
            <person name="Sepcic K."/>
            <person name="Shelest E."/>
            <person name="Sherlock G."/>
            <person name="Sophianopoulou V."/>
            <person name="Squina F.M."/>
            <person name="Sun H."/>
            <person name="Susca A."/>
            <person name="Todd R.B."/>
            <person name="Tsang A."/>
            <person name="Unkles S.E."/>
            <person name="van de Wiele N."/>
            <person name="van Rossen-Uffink D."/>
            <person name="Oliveira J.V."/>
            <person name="Vesth T.C."/>
            <person name="Visser J."/>
            <person name="Yu J.-H."/>
            <person name="Zhou M."/>
            <person name="Andersen M.R."/>
            <person name="Archer D.B."/>
            <person name="Baker S.E."/>
            <person name="Benoit I."/>
            <person name="Brakhage A.A."/>
            <person name="Braus G.H."/>
            <person name="Fischer R."/>
            <person name="Frisvad J.C."/>
            <person name="Goldman G.H."/>
            <person name="Houbraken J."/>
            <person name="Oakley B."/>
            <person name="Pocsi I."/>
            <person name="Scazzocchio C."/>
            <person name="Seiboth B."/>
            <person name="vanKuyk P.A."/>
            <person name="Wortman J."/>
            <person name="Dyer P.S."/>
            <person name="Grigoriev I.V."/>
        </authorList>
    </citation>
    <scope>NUCLEOTIDE SEQUENCE [LARGE SCALE GENOMIC DNA]</scope>
    <source>
        <strain evidence="6">CBS 516.65</strain>
    </source>
</reference>
<dbReference type="NCBIfam" id="TIGR00756">
    <property type="entry name" value="PPR"/>
    <property type="match status" value="1"/>
</dbReference>
<feature type="compositionally biased region" description="Basic and acidic residues" evidence="3">
    <location>
        <begin position="547"/>
        <end position="564"/>
    </location>
</feature>
<feature type="repeat" description="PPR" evidence="2">
    <location>
        <begin position="647"/>
        <end position="681"/>
    </location>
</feature>
<dbReference type="Pfam" id="PF13812">
    <property type="entry name" value="PPR_3"/>
    <property type="match status" value="1"/>
</dbReference>
<dbReference type="InterPro" id="IPR011990">
    <property type="entry name" value="TPR-like_helical_dom_sf"/>
</dbReference>
<dbReference type="RefSeq" id="XP_022399117.1">
    <property type="nucleotide sequence ID" value="XM_022544784.1"/>
</dbReference>
<feature type="compositionally biased region" description="Pro residues" evidence="3">
    <location>
        <begin position="866"/>
        <end position="881"/>
    </location>
</feature>
<keyword evidence="6" id="KW-1185">Reference proteome</keyword>
<feature type="region of interest" description="Disordered" evidence="3">
    <location>
        <begin position="280"/>
        <end position="363"/>
    </location>
</feature>
<gene>
    <name evidence="5" type="ORF">ASPGLDRAFT_37161</name>
</gene>
<feature type="compositionally biased region" description="Acidic residues" evidence="3">
    <location>
        <begin position="529"/>
        <end position="540"/>
    </location>
</feature>
<dbReference type="GeneID" id="34461045"/>
<feature type="region of interest" description="Disordered" evidence="3">
    <location>
        <begin position="858"/>
        <end position="936"/>
    </location>
</feature>
<feature type="compositionally biased region" description="Low complexity" evidence="3">
    <location>
        <begin position="989"/>
        <end position="1007"/>
    </location>
</feature>
<keyword evidence="1" id="KW-0863">Zinc-finger</keyword>
<feature type="region of interest" description="Disordered" evidence="3">
    <location>
        <begin position="529"/>
        <end position="564"/>
    </location>
</feature>
<sequence length="1333" mass="148447">MDNRPAPEYAQPGSQFPYPPSVAPSSELPAVDQASAAAAPTPYTPQTEVRPAPQYTPQPDIRPTGTTANISSSNTPQSDYGLNQPPAAAAARSPAYDYMPRPQYHHAPSTQAGGAAGMAQATSPSITTLGSSDGQSHIDHHAPSNNINSNQNNNMKSDTDVPIDPSIAASSPTYPPPYSPYQPQGHDMSQYQGHPPPPPPQMYARPEWPHGYAQHGHHIPPYSAPATTVYSFVPIPGAQQHKRPRRRYEEIERMYKCGWNGCEKAYGTLNHLNAHVTMQSHGAKRTPEEFKEIRKEWKARKKEEESQRKAAEERERAAAAQAAQANHVEAPGAPDPTQAAATQPPAYPGGVRPQLPPIGYQPADGQVHGGYGAAGGMVYQNGQMAYPPNYPHSPYTQGGQMYQPLRITQFFKKFPAQDRLNTDLEICLSLLLSLRSPFDIITNTTACRILSPRILDTYSEATTRPEPYERSIRCFAAAMSAPCRRQPGGSPISSGAVAQRIPGRGNLEPSPFCVRAVGGSRTYATDADAAEDIPGEENDDAPVTRTPTDEKTEKSRGAPRKRDSLLLELAKEGTSPKAREERKQEQRGWSNFSLEEIRRAEAAANREVIWLTDRATLAERVEKVLQKRDALFAATLVRKAQRLGLGSTAAWNYLMEYCMKQNEPQAAWRFYNEMKKRGRQPNTRTYTLMLSGLGRTASQLGFNNIKTALSIYENIADANNGIEKSIVHANALLTACLRQGDLDTLWKVAADLPEVGALAPDEKTYTIILKAVTYSLERDVKDIPSEDVDKIIERRHEALVEAKKVWSEVVYLWKAGRIPMDTYLANSMAKILLQGTSDHDCHDVFKLYRQICGTPVLVEEPRKPRNPTPPPSPPSRPSPPPKPKRTQKKEEHLLAPDSDPDMNYVPFVGEDEEPLYKSRQEEEELEELEEHEPEEEVPLNFDHLFDPVFSEGAPVAQAATVNPQPAAQDATIREQATVDEETQTVVQDAEGSSSEDTSSTAESIAETPQAVEKTEVATRGREVRKPSFRKLVPFGNPELCYVLEACMLITQGTPAARANWEYFTQSDYLHKIQPDKESCLWYLRILRQSHSSRLTIRLLQDQMIPAKLVDGRVFHIALSSCRRDRRNIGIFKNANEILDLMHRNIILPDPRALEGYFELVESLRRNPQRLTFLKGLEPEREEPAASLEAWGRELQVKLQLLAVQTLRPHLAKFHDAMQQADIDGPRAQGRFSKNKKDVAVYGSSAVKIMLTARLMIDNLLTKNNASLISKEDRKLLEESSHRLRVYSTPSASKKFRNITVFPTRKQLSTFENGGGRAVIGEIAKRGWRHNGEQ</sequence>
<dbReference type="PROSITE" id="PS51375">
    <property type="entry name" value="PPR"/>
    <property type="match status" value="1"/>
</dbReference>
<dbReference type="InterPro" id="IPR013087">
    <property type="entry name" value="Znf_C2H2_type"/>
</dbReference>
<feature type="compositionally biased region" description="Basic and acidic residues" evidence="3">
    <location>
        <begin position="285"/>
        <end position="317"/>
    </location>
</feature>